<accession>A0A212CTU9</accession>
<feature type="chain" id="PRO_5013120864" evidence="5">
    <location>
        <begin position="20"/>
        <end position="140"/>
    </location>
</feature>
<feature type="signal peptide" evidence="5">
    <location>
        <begin position="1"/>
        <end position="19"/>
    </location>
</feature>
<keyword evidence="5" id="KW-0732">Signal</keyword>
<evidence type="ECO:0000256" key="4">
    <source>
        <dbReference type="ARBA" id="ARBA00023157"/>
    </source>
</evidence>
<proteinExistence type="predicted"/>
<evidence type="ECO:0000256" key="3">
    <source>
        <dbReference type="ARBA" id="ARBA00022837"/>
    </source>
</evidence>
<reference evidence="7 8" key="1">
    <citation type="journal article" date="2018" name="Mol. Genet. Genomics">
        <title>The red deer Cervus elaphus genome CerEla1.0: sequencing, annotating, genes, and chromosomes.</title>
        <authorList>
            <person name="Bana N.A."/>
            <person name="Nyiri A."/>
            <person name="Nagy J."/>
            <person name="Frank K."/>
            <person name="Nagy T."/>
            <person name="Steger V."/>
            <person name="Schiller M."/>
            <person name="Lakatos P."/>
            <person name="Sugar L."/>
            <person name="Horn P."/>
            <person name="Barta E."/>
            <person name="Orosz L."/>
        </authorList>
    </citation>
    <scope>NUCLEOTIDE SEQUENCE [LARGE SCALE GENOMIC DNA]</scope>
    <source>
        <strain evidence="7">Hungarian</strain>
    </source>
</reference>
<dbReference type="SMART" id="SM00181">
    <property type="entry name" value="EGF"/>
    <property type="match status" value="1"/>
</dbReference>
<keyword evidence="4" id="KW-1015">Disulfide bond</keyword>
<name>A0A212CTU9_CEREH</name>
<keyword evidence="2" id="KW-0677">Repeat</keyword>
<dbReference type="CDD" id="cd00054">
    <property type="entry name" value="EGF_CA"/>
    <property type="match status" value="1"/>
</dbReference>
<keyword evidence="8" id="KW-1185">Reference proteome</keyword>
<dbReference type="EMBL" id="MKHE01000012">
    <property type="protein sequence ID" value="OWK09362.1"/>
    <property type="molecule type" value="Genomic_DNA"/>
</dbReference>
<keyword evidence="3" id="KW-0106">Calcium</keyword>
<evidence type="ECO:0000313" key="7">
    <source>
        <dbReference type="EMBL" id="OWK09362.1"/>
    </source>
</evidence>
<evidence type="ECO:0000313" key="8">
    <source>
        <dbReference type="Proteomes" id="UP000242450"/>
    </source>
</evidence>
<dbReference type="SUPFAM" id="SSF57196">
    <property type="entry name" value="EGF/Laminin"/>
    <property type="match status" value="1"/>
</dbReference>
<keyword evidence="1" id="KW-0245">EGF-like domain</keyword>
<dbReference type="InterPro" id="IPR000742">
    <property type="entry name" value="EGF"/>
</dbReference>
<organism evidence="7 8">
    <name type="scientific">Cervus elaphus hippelaphus</name>
    <name type="common">European red deer</name>
    <dbReference type="NCBI Taxonomy" id="46360"/>
    <lineage>
        <taxon>Eukaryota</taxon>
        <taxon>Metazoa</taxon>
        <taxon>Chordata</taxon>
        <taxon>Craniata</taxon>
        <taxon>Vertebrata</taxon>
        <taxon>Euteleostomi</taxon>
        <taxon>Mammalia</taxon>
        <taxon>Eutheria</taxon>
        <taxon>Laurasiatheria</taxon>
        <taxon>Artiodactyla</taxon>
        <taxon>Ruminantia</taxon>
        <taxon>Pecora</taxon>
        <taxon>Cervidae</taxon>
        <taxon>Cervinae</taxon>
        <taxon>Cervus</taxon>
    </lineage>
</organism>
<feature type="domain" description="EGF-like" evidence="6">
    <location>
        <begin position="73"/>
        <end position="109"/>
    </location>
</feature>
<dbReference type="GO" id="GO:0034976">
    <property type="term" value="P:response to endoplasmic reticulum stress"/>
    <property type="evidence" value="ECO:0007669"/>
    <property type="project" value="TreeGrafter"/>
</dbReference>
<dbReference type="AlphaFoldDB" id="A0A212CTU9"/>
<dbReference type="FunFam" id="2.10.25.10:FF:000027">
    <property type="entry name" value="Thrombospondin 3"/>
    <property type="match status" value="1"/>
</dbReference>
<dbReference type="OrthoDB" id="14563at2759"/>
<comment type="caution">
    <text evidence="7">The sequence shown here is derived from an EMBL/GenBank/DDBJ whole genome shotgun (WGS) entry which is preliminary data.</text>
</comment>
<sequence length="140" mass="14550">MGAGSALSLLPGLLLKLLGEGPRLRPPGLLSLSLVSKPVDDGFCLGPLSFQSPTPNTLVPVVPAASPTPPVRRCDSNPCFRGVRCTDTRDGFQCGPCPEGYTGNGIACSDVDEVNTQLDSLRIASILRLTGREAGSMIEG</sequence>
<dbReference type="Gene3D" id="2.10.25.10">
    <property type="entry name" value="Laminin"/>
    <property type="match status" value="1"/>
</dbReference>
<evidence type="ECO:0000256" key="2">
    <source>
        <dbReference type="ARBA" id="ARBA00022737"/>
    </source>
</evidence>
<evidence type="ECO:0000256" key="5">
    <source>
        <dbReference type="SAM" id="SignalP"/>
    </source>
</evidence>
<dbReference type="Pfam" id="PF00008">
    <property type="entry name" value="EGF"/>
    <property type="match status" value="1"/>
</dbReference>
<dbReference type="Proteomes" id="UP000242450">
    <property type="component" value="Chromosome 12"/>
</dbReference>
<evidence type="ECO:0000256" key="1">
    <source>
        <dbReference type="ARBA" id="ARBA00022536"/>
    </source>
</evidence>
<dbReference type="PANTHER" id="PTHR10199:SF92">
    <property type="entry name" value="THROMBOSPONDIN-4"/>
    <property type="match status" value="1"/>
</dbReference>
<protein>
    <submittedName>
        <fullName evidence="7">THBS4</fullName>
    </submittedName>
</protein>
<dbReference type="PANTHER" id="PTHR10199">
    <property type="entry name" value="THROMBOSPONDIN"/>
    <property type="match status" value="1"/>
</dbReference>
<gene>
    <name evidence="7" type="ORF">Celaphus_00006629</name>
</gene>
<evidence type="ECO:0000259" key="6">
    <source>
        <dbReference type="SMART" id="SM00181"/>
    </source>
</evidence>